<feature type="domain" description="NfeD-like C-terminal" evidence="6">
    <location>
        <begin position="98"/>
        <end position="151"/>
    </location>
</feature>
<gene>
    <name evidence="7" type="ORF">JYU29_10020</name>
</gene>
<evidence type="ECO:0000256" key="2">
    <source>
        <dbReference type="ARBA" id="ARBA00022692"/>
    </source>
</evidence>
<keyword evidence="3 5" id="KW-1133">Transmembrane helix</keyword>
<dbReference type="PANTHER" id="PTHR33507:SF3">
    <property type="entry name" value="INNER MEMBRANE PROTEIN YBBJ"/>
    <property type="match status" value="1"/>
</dbReference>
<keyword evidence="8" id="KW-1185">Reference proteome</keyword>
<dbReference type="EMBL" id="JAFMNX010000002">
    <property type="protein sequence ID" value="MBS9721020.1"/>
    <property type="molecule type" value="Genomic_DNA"/>
</dbReference>
<dbReference type="InterPro" id="IPR012340">
    <property type="entry name" value="NA-bd_OB-fold"/>
</dbReference>
<dbReference type="InterPro" id="IPR052165">
    <property type="entry name" value="Membrane_assoc_protease"/>
</dbReference>
<evidence type="ECO:0000313" key="8">
    <source>
        <dbReference type="Proteomes" id="UP001297272"/>
    </source>
</evidence>
<evidence type="ECO:0000259" key="6">
    <source>
        <dbReference type="Pfam" id="PF01957"/>
    </source>
</evidence>
<keyword evidence="2 5" id="KW-0812">Transmembrane</keyword>
<evidence type="ECO:0000313" key="7">
    <source>
        <dbReference type="EMBL" id="MBS9721020.1"/>
    </source>
</evidence>
<feature type="transmembrane region" description="Helical" evidence="5">
    <location>
        <begin position="56"/>
        <end position="76"/>
    </location>
</feature>
<protein>
    <submittedName>
        <fullName evidence="7">NfeD family protein</fullName>
    </submittedName>
</protein>
<dbReference type="RefSeq" id="WP_213984658.1">
    <property type="nucleotide sequence ID" value="NZ_JAFMNX010000002.1"/>
</dbReference>
<dbReference type="PANTHER" id="PTHR33507">
    <property type="entry name" value="INNER MEMBRANE PROTEIN YBBJ"/>
    <property type="match status" value="1"/>
</dbReference>
<dbReference type="Gene3D" id="2.40.50.140">
    <property type="entry name" value="Nucleic acid-binding proteins"/>
    <property type="match status" value="1"/>
</dbReference>
<accession>A0ABS5RVD6</accession>
<keyword evidence="4 5" id="KW-0472">Membrane</keyword>
<evidence type="ECO:0000256" key="1">
    <source>
        <dbReference type="ARBA" id="ARBA00004141"/>
    </source>
</evidence>
<dbReference type="Proteomes" id="UP001297272">
    <property type="component" value="Unassembled WGS sequence"/>
</dbReference>
<feature type="transmembrane region" description="Helical" evidence="5">
    <location>
        <begin position="6"/>
        <end position="24"/>
    </location>
</feature>
<sequence>MILSALADLGPWSWILLGMILLGLEIAVPGVYLLWSGIAALIIGAVSFPLWDTALWTWHVQVVLFLVLSLLAAFIGTRYVGIYDTQSDEPLLNRPGIQLIGRTAILRDPITEGRGRIQLGDTMWLVQGPDLPAGGRVRVTGVSGSELIVEPA</sequence>
<proteinExistence type="predicted"/>
<evidence type="ECO:0000256" key="3">
    <source>
        <dbReference type="ARBA" id="ARBA00022989"/>
    </source>
</evidence>
<name>A0ABS5RVD6_9HYPH</name>
<evidence type="ECO:0000256" key="5">
    <source>
        <dbReference type="SAM" id="Phobius"/>
    </source>
</evidence>
<comment type="subcellular location">
    <subcellularLocation>
        <location evidence="1">Membrane</location>
        <topology evidence="1">Multi-pass membrane protein</topology>
    </subcellularLocation>
</comment>
<reference evidence="7 8" key="1">
    <citation type="submission" date="2021-03" db="EMBL/GenBank/DDBJ databases">
        <title>Tianweitania aestuarii sp. nov., isolated from a tidal flat.</title>
        <authorList>
            <person name="Park S."/>
            <person name="Yoon J.-H."/>
        </authorList>
    </citation>
    <scope>NUCLEOTIDE SEQUENCE [LARGE SCALE GENOMIC DNA]</scope>
    <source>
        <strain evidence="7 8">BSSL-BM11</strain>
    </source>
</reference>
<organism evidence="7 8">
    <name type="scientific">Tianweitania aestuarii</name>
    <dbReference type="NCBI Taxonomy" id="2814886"/>
    <lineage>
        <taxon>Bacteria</taxon>
        <taxon>Pseudomonadati</taxon>
        <taxon>Pseudomonadota</taxon>
        <taxon>Alphaproteobacteria</taxon>
        <taxon>Hyphomicrobiales</taxon>
        <taxon>Phyllobacteriaceae</taxon>
        <taxon>Tianweitania</taxon>
    </lineage>
</organism>
<dbReference type="InterPro" id="IPR002810">
    <property type="entry name" value="NfeD-like_C"/>
</dbReference>
<dbReference type="Pfam" id="PF01957">
    <property type="entry name" value="NfeD"/>
    <property type="match status" value="1"/>
</dbReference>
<evidence type="ECO:0000256" key="4">
    <source>
        <dbReference type="ARBA" id="ARBA00023136"/>
    </source>
</evidence>
<comment type="caution">
    <text evidence="7">The sequence shown here is derived from an EMBL/GenBank/DDBJ whole genome shotgun (WGS) entry which is preliminary data.</text>
</comment>